<keyword evidence="11" id="KW-0456">Lyase</keyword>
<evidence type="ECO:0000256" key="8">
    <source>
        <dbReference type="ARBA" id="ARBA00022842"/>
    </source>
</evidence>
<dbReference type="Pfam" id="PF00211">
    <property type="entry name" value="Guanylate_cyc"/>
    <property type="match status" value="2"/>
</dbReference>
<dbReference type="SUPFAM" id="SSF55073">
    <property type="entry name" value="Nucleotide cyclase"/>
    <property type="match status" value="2"/>
</dbReference>
<evidence type="ECO:0000256" key="12">
    <source>
        <dbReference type="SAM" id="Phobius"/>
    </source>
</evidence>
<dbReference type="GO" id="GO:0005886">
    <property type="term" value="C:plasma membrane"/>
    <property type="evidence" value="ECO:0007669"/>
    <property type="project" value="TreeGrafter"/>
</dbReference>
<evidence type="ECO:0000256" key="1">
    <source>
        <dbReference type="ARBA" id="ARBA00001593"/>
    </source>
</evidence>
<dbReference type="EC" id="4.6.1.1" evidence="3"/>
<keyword evidence="10 12" id="KW-0472">Membrane</keyword>
<dbReference type="EMBL" id="MDYQ01000204">
    <property type="protein sequence ID" value="PRP78937.1"/>
    <property type="molecule type" value="Genomic_DNA"/>
</dbReference>
<evidence type="ECO:0000256" key="10">
    <source>
        <dbReference type="ARBA" id="ARBA00023136"/>
    </source>
</evidence>
<keyword evidence="8" id="KW-0460">Magnesium</keyword>
<evidence type="ECO:0000313" key="14">
    <source>
        <dbReference type="EMBL" id="PRP78937.1"/>
    </source>
</evidence>
<keyword evidence="5" id="KW-0479">Metal-binding</keyword>
<protein>
    <recommendedName>
        <fullName evidence="3">adenylate cyclase</fullName>
        <ecNumber evidence="3">4.6.1.1</ecNumber>
    </recommendedName>
</protein>
<feature type="domain" description="Guanylate cyclase" evidence="13">
    <location>
        <begin position="251"/>
        <end position="378"/>
    </location>
</feature>
<keyword evidence="15" id="KW-1185">Reference proteome</keyword>
<feature type="transmembrane region" description="Helical" evidence="12">
    <location>
        <begin position="168"/>
        <end position="189"/>
    </location>
</feature>
<dbReference type="GO" id="GO:0009190">
    <property type="term" value="P:cyclic nucleotide biosynthetic process"/>
    <property type="evidence" value="ECO:0007669"/>
    <property type="project" value="InterPro"/>
</dbReference>
<feature type="transmembrane region" description="Helical" evidence="12">
    <location>
        <begin position="630"/>
        <end position="649"/>
    </location>
</feature>
<sequence>MTLQRAKSYEDAKIDANDRWTAYKQTYTKQARMKMKELRAILTLYALTWIVQLSLEKTYFQSASTHTVLRCITVVILSILSLCVSFSRKMALFSANSTIVIHSINMIWWSATSTDPYWVEASLMLAITMNMMVAHVWDYRIILWTYCVNIVVIIVRLCVYSFHPPAEIVGDVMSFVMYILGTLAAKFFMHKRLALLEVRKREKMDNCIRAETEHKQLMCLVLNMLPNQLVQKVIGNKSDSIHVRMEKEDTSLLILDLVGFTSMSSRHSPHDLLEFLNLLYSSMDQLCTKFGIEKVRTVGDSYICAGNVTIPNDDHKHAMLRLAMELLDLPLLRDNALKETLSLRIGISCGTAVYGITGLYRWHYDVSGPVFYEAEYLEPICRPGTALVSEELWNSIKEKEDYQFNVLEKRVVDRYKIQKDVKCIEIEARRSRCERIYLRRNNTTEDFVKHHQSIFKSRLMEFSQKYVLNWISGKFQDAEVEGKYWLDASITYPRFIVAQTLSSALLTVVFIMVDIPDYIQTHHRLVWPWYIASIVAMILNVVAAKKIRYGPAVIHSHLIFRTLWCLFIFGALWAQADRDSSLLIRATVAFANTCTAGVFNYVMVAVHISVIIIVSTIVSSFDDDLRSLVLRPNIACLLLSFYLMSYSTINLVRQVKRIYELGQMATHCEELAMESSTQTDRLIRSVLPDHVVRSLSIDHSHDAESYPECGCLFLNIPFIHPSLKVYDQYAELVVRVDRKIIALGLEKIKRVKNTFMVVSGMDGDVHPEKLVELVFYVQEQVQGIKELRFHAGIDVGPCAGGVVGSSRVCFDMWGDTINTSSRMLSTAELGMIQVTEAVAKRIEHVYRTVYRGKTMIKGKGEMKTWCVQKFEDTCTEASAAQFGSEEKARIIEQLCPIEFTLGDEENSEISSKFSYLQNIMNFDYGNGFAFGDFTLESESLQTAVSTVHVEDTMEVAAVPPSITDVGRNEPVYAEIVDWILFAK</sequence>
<comment type="caution">
    <text evidence="14">The sequence shown here is derived from an EMBL/GenBank/DDBJ whole genome shotgun (WGS) entry which is preliminary data.</text>
</comment>
<dbReference type="AlphaFoldDB" id="A0A2P6N4Q7"/>
<evidence type="ECO:0000256" key="11">
    <source>
        <dbReference type="ARBA" id="ARBA00023239"/>
    </source>
</evidence>
<evidence type="ECO:0000256" key="3">
    <source>
        <dbReference type="ARBA" id="ARBA00012201"/>
    </source>
</evidence>
<proteinExistence type="predicted"/>
<evidence type="ECO:0000256" key="9">
    <source>
        <dbReference type="ARBA" id="ARBA00022989"/>
    </source>
</evidence>
<dbReference type="FunCoup" id="A0A2P6N4Q7">
    <property type="interactions" value="2"/>
</dbReference>
<feature type="transmembrane region" description="Helical" evidence="12">
    <location>
        <begin position="141"/>
        <end position="162"/>
    </location>
</feature>
<dbReference type="PANTHER" id="PTHR45627">
    <property type="entry name" value="ADENYLATE CYCLASE TYPE 1"/>
    <property type="match status" value="1"/>
</dbReference>
<feature type="transmembrane region" description="Helical" evidence="12">
    <location>
        <begin position="558"/>
        <end position="576"/>
    </location>
</feature>
<dbReference type="CDD" id="cd07302">
    <property type="entry name" value="CHD"/>
    <property type="match status" value="2"/>
</dbReference>
<comment type="subcellular location">
    <subcellularLocation>
        <location evidence="2">Membrane</location>
        <topology evidence="2">Multi-pass membrane protein</topology>
    </subcellularLocation>
</comment>
<evidence type="ECO:0000256" key="2">
    <source>
        <dbReference type="ARBA" id="ARBA00004141"/>
    </source>
</evidence>
<dbReference type="STRING" id="1890364.A0A2P6N4Q7"/>
<keyword evidence="6" id="KW-0547">Nucleotide-binding</keyword>
<feature type="transmembrane region" description="Helical" evidence="12">
    <location>
        <begin position="596"/>
        <end position="618"/>
    </location>
</feature>
<evidence type="ECO:0000256" key="7">
    <source>
        <dbReference type="ARBA" id="ARBA00022840"/>
    </source>
</evidence>
<feature type="transmembrane region" description="Helical" evidence="12">
    <location>
        <begin position="67"/>
        <end position="84"/>
    </location>
</feature>
<evidence type="ECO:0000259" key="13">
    <source>
        <dbReference type="PROSITE" id="PS50125"/>
    </source>
</evidence>
<reference evidence="14 15" key="1">
    <citation type="journal article" date="2018" name="Genome Biol. Evol.">
        <title>Multiple Roots of Fruiting Body Formation in Amoebozoa.</title>
        <authorList>
            <person name="Hillmann F."/>
            <person name="Forbes G."/>
            <person name="Novohradska S."/>
            <person name="Ferling I."/>
            <person name="Riege K."/>
            <person name="Groth M."/>
            <person name="Westermann M."/>
            <person name="Marz M."/>
            <person name="Spaller T."/>
            <person name="Winckler T."/>
            <person name="Schaap P."/>
            <person name="Glockner G."/>
        </authorList>
    </citation>
    <scope>NUCLEOTIDE SEQUENCE [LARGE SCALE GENOMIC DNA]</scope>
    <source>
        <strain evidence="14 15">Jena</strain>
    </source>
</reference>
<dbReference type="GO" id="GO:0046872">
    <property type="term" value="F:metal ion binding"/>
    <property type="evidence" value="ECO:0007669"/>
    <property type="project" value="UniProtKB-KW"/>
</dbReference>
<dbReference type="PROSITE" id="PS50125">
    <property type="entry name" value="GUANYLATE_CYCLASE_2"/>
    <property type="match status" value="2"/>
</dbReference>
<keyword evidence="4 12" id="KW-0812">Transmembrane</keyword>
<dbReference type="GO" id="GO:0004016">
    <property type="term" value="F:adenylate cyclase activity"/>
    <property type="evidence" value="ECO:0007669"/>
    <property type="project" value="UniProtKB-EC"/>
</dbReference>
<organism evidence="14 15">
    <name type="scientific">Planoprotostelium fungivorum</name>
    <dbReference type="NCBI Taxonomy" id="1890364"/>
    <lineage>
        <taxon>Eukaryota</taxon>
        <taxon>Amoebozoa</taxon>
        <taxon>Evosea</taxon>
        <taxon>Variosea</taxon>
        <taxon>Cavosteliida</taxon>
        <taxon>Cavosteliaceae</taxon>
        <taxon>Planoprotostelium</taxon>
    </lineage>
</organism>
<evidence type="ECO:0000256" key="6">
    <source>
        <dbReference type="ARBA" id="ARBA00022741"/>
    </source>
</evidence>
<feature type="transmembrane region" description="Helical" evidence="12">
    <location>
        <begin position="527"/>
        <end position="546"/>
    </location>
</feature>
<dbReference type="Gene3D" id="3.30.70.1230">
    <property type="entry name" value="Nucleotide cyclase"/>
    <property type="match status" value="2"/>
</dbReference>
<dbReference type="OrthoDB" id="17090at2759"/>
<dbReference type="GO" id="GO:0007189">
    <property type="term" value="P:adenylate cyclase-activating G protein-coupled receptor signaling pathway"/>
    <property type="evidence" value="ECO:0007669"/>
    <property type="project" value="TreeGrafter"/>
</dbReference>
<dbReference type="PANTHER" id="PTHR45627:SF12">
    <property type="entry name" value="ADENYLATE CYCLASE TYPE 2"/>
    <property type="match status" value="1"/>
</dbReference>
<comment type="catalytic activity">
    <reaction evidence="1">
        <text>ATP = 3',5'-cyclic AMP + diphosphate</text>
        <dbReference type="Rhea" id="RHEA:15389"/>
        <dbReference type="ChEBI" id="CHEBI:30616"/>
        <dbReference type="ChEBI" id="CHEBI:33019"/>
        <dbReference type="ChEBI" id="CHEBI:58165"/>
        <dbReference type="EC" id="4.6.1.1"/>
    </reaction>
</comment>
<dbReference type="InParanoid" id="A0A2P6N4Q7"/>
<dbReference type="Proteomes" id="UP000241769">
    <property type="component" value="Unassembled WGS sequence"/>
</dbReference>
<dbReference type="GO" id="GO:0005524">
    <property type="term" value="F:ATP binding"/>
    <property type="evidence" value="ECO:0007669"/>
    <property type="project" value="UniProtKB-KW"/>
</dbReference>
<feature type="transmembrane region" description="Helical" evidence="12">
    <location>
        <begin position="495"/>
        <end position="515"/>
    </location>
</feature>
<keyword evidence="9 12" id="KW-1133">Transmembrane helix</keyword>
<gene>
    <name evidence="14" type="ORF">PROFUN_13231</name>
</gene>
<dbReference type="GO" id="GO:0035556">
    <property type="term" value="P:intracellular signal transduction"/>
    <property type="evidence" value="ECO:0007669"/>
    <property type="project" value="InterPro"/>
</dbReference>
<evidence type="ECO:0000313" key="15">
    <source>
        <dbReference type="Proteomes" id="UP000241769"/>
    </source>
</evidence>
<feature type="domain" description="Guanylate cyclase" evidence="13">
    <location>
        <begin position="702"/>
        <end position="824"/>
    </location>
</feature>
<evidence type="ECO:0000256" key="4">
    <source>
        <dbReference type="ARBA" id="ARBA00022692"/>
    </source>
</evidence>
<dbReference type="InterPro" id="IPR001054">
    <property type="entry name" value="A/G_cyclase"/>
</dbReference>
<evidence type="ECO:0000256" key="5">
    <source>
        <dbReference type="ARBA" id="ARBA00022723"/>
    </source>
</evidence>
<accession>A0A2P6N4Q7</accession>
<dbReference type="SMART" id="SM00044">
    <property type="entry name" value="CYCc"/>
    <property type="match status" value="2"/>
</dbReference>
<name>A0A2P6N4Q7_9EUKA</name>
<keyword evidence="7" id="KW-0067">ATP-binding</keyword>
<feature type="transmembrane region" description="Helical" evidence="12">
    <location>
        <begin position="38"/>
        <end position="55"/>
    </location>
</feature>
<dbReference type="InterPro" id="IPR029787">
    <property type="entry name" value="Nucleotide_cyclase"/>
</dbReference>